<evidence type="ECO:0000313" key="4">
    <source>
        <dbReference type="Proteomes" id="UP000789342"/>
    </source>
</evidence>
<dbReference type="EMBL" id="CAJVPV010000438">
    <property type="protein sequence ID" value="CAG8457279.1"/>
    <property type="molecule type" value="Genomic_DNA"/>
</dbReference>
<dbReference type="PANTHER" id="PTHR20913">
    <property type="entry name" value="TBC1 DOMAIN FAMILY MEMBER 20/GTPASE"/>
    <property type="match status" value="1"/>
</dbReference>
<dbReference type="Gene3D" id="1.10.8.1310">
    <property type="match status" value="1"/>
</dbReference>
<dbReference type="PANTHER" id="PTHR20913:SF7">
    <property type="entry name" value="RE60063P"/>
    <property type="match status" value="1"/>
</dbReference>
<accession>A0A9N8VQF7</accession>
<dbReference type="InterPro" id="IPR035969">
    <property type="entry name" value="Rab-GAP_TBC_sf"/>
</dbReference>
<dbReference type="Gene3D" id="1.10.472.80">
    <property type="entry name" value="Ypt/Rab-GAP domain of gyp1p, domain 3"/>
    <property type="match status" value="1"/>
</dbReference>
<sequence length="417" mass="48332">MTKSHKVSLRHRGVNSFAKKNKNDVLRKRIRKINEAIETNNISEIRQLAKTKTGLVNDGIRRRAWPKLLNIETSEGKKPGSGESQVTIHKDEYQVELDVERSLVNFPKVVTQSQRKRYRDDLRDVIVEILRRHPKLSYYQAIIKMLTLIAKSRRLGQAKILPYAMMPSLDLVLDQLSLVFDLVRLEDHEVSKFIETSGVMSHFCISWYITWCSHDIQNISSVTRLFDLFIASDPLMPVYMAATVILMRRGELLSQECEFSTVHSLLSKFPQHIDIDDLVFQTMNLYKKYLPDPLQKYAQISLYENCCTNTYKNQWLTIENGQPIDYTEAEKILSLPFAGRKTVRFSNSQQQRHLFNLSKTQKITLVCLSVVVLYGITDEDVFAFRSFDILKCFSDAIRSKTLLSISQSYFFQIAVLI</sequence>
<dbReference type="AlphaFoldDB" id="A0A9N8VQF7"/>
<evidence type="ECO:0000256" key="1">
    <source>
        <dbReference type="ARBA" id="ARBA00022468"/>
    </source>
</evidence>
<reference evidence="3" key="1">
    <citation type="submission" date="2021-06" db="EMBL/GenBank/DDBJ databases">
        <authorList>
            <person name="Kallberg Y."/>
            <person name="Tangrot J."/>
            <person name="Rosling A."/>
        </authorList>
    </citation>
    <scope>NUCLEOTIDE SEQUENCE</scope>
    <source>
        <strain evidence="3">CL551</strain>
    </source>
</reference>
<dbReference type="SMART" id="SM00164">
    <property type="entry name" value="TBC"/>
    <property type="match status" value="1"/>
</dbReference>
<protein>
    <submittedName>
        <fullName evidence="3">2027_t:CDS:1</fullName>
    </submittedName>
</protein>
<proteinExistence type="predicted"/>
<feature type="domain" description="Rab-GAP TBC" evidence="2">
    <location>
        <begin position="55"/>
        <end position="233"/>
    </location>
</feature>
<comment type="caution">
    <text evidence="3">The sequence shown here is derived from an EMBL/GenBank/DDBJ whole genome shotgun (WGS) entry which is preliminary data.</text>
</comment>
<evidence type="ECO:0000259" key="2">
    <source>
        <dbReference type="PROSITE" id="PS50086"/>
    </source>
</evidence>
<dbReference type="GO" id="GO:0006888">
    <property type="term" value="P:endoplasmic reticulum to Golgi vesicle-mediated transport"/>
    <property type="evidence" value="ECO:0007669"/>
    <property type="project" value="TreeGrafter"/>
</dbReference>
<dbReference type="GO" id="GO:0005789">
    <property type="term" value="C:endoplasmic reticulum membrane"/>
    <property type="evidence" value="ECO:0007669"/>
    <property type="project" value="TreeGrafter"/>
</dbReference>
<evidence type="ECO:0000313" key="3">
    <source>
        <dbReference type="EMBL" id="CAG8457279.1"/>
    </source>
</evidence>
<keyword evidence="1" id="KW-0343">GTPase activation</keyword>
<dbReference type="InterPro" id="IPR045913">
    <property type="entry name" value="TBC20/Gyp8-like"/>
</dbReference>
<gene>
    <name evidence="3" type="ORF">AMORRO_LOCUS1219</name>
</gene>
<dbReference type="OrthoDB" id="206700at2759"/>
<keyword evidence="4" id="KW-1185">Reference proteome</keyword>
<dbReference type="Pfam" id="PF00566">
    <property type="entry name" value="RabGAP-TBC"/>
    <property type="match status" value="1"/>
</dbReference>
<dbReference type="GO" id="GO:0005096">
    <property type="term" value="F:GTPase activator activity"/>
    <property type="evidence" value="ECO:0007669"/>
    <property type="project" value="UniProtKB-KW"/>
</dbReference>
<dbReference type="Proteomes" id="UP000789342">
    <property type="component" value="Unassembled WGS sequence"/>
</dbReference>
<dbReference type="SUPFAM" id="SSF47923">
    <property type="entry name" value="Ypt/Rab-GAP domain of gyp1p"/>
    <property type="match status" value="2"/>
</dbReference>
<dbReference type="InterPro" id="IPR000195">
    <property type="entry name" value="Rab-GAP-TBC_dom"/>
</dbReference>
<dbReference type="PROSITE" id="PS50086">
    <property type="entry name" value="TBC_RABGAP"/>
    <property type="match status" value="1"/>
</dbReference>
<name>A0A9N8VQF7_9GLOM</name>
<organism evidence="3 4">
    <name type="scientific">Acaulospora morrowiae</name>
    <dbReference type="NCBI Taxonomy" id="94023"/>
    <lineage>
        <taxon>Eukaryota</taxon>
        <taxon>Fungi</taxon>
        <taxon>Fungi incertae sedis</taxon>
        <taxon>Mucoromycota</taxon>
        <taxon>Glomeromycotina</taxon>
        <taxon>Glomeromycetes</taxon>
        <taxon>Diversisporales</taxon>
        <taxon>Acaulosporaceae</taxon>
        <taxon>Acaulospora</taxon>
    </lineage>
</organism>